<evidence type="ECO:0000313" key="1">
    <source>
        <dbReference type="Proteomes" id="UP000235220"/>
    </source>
</evidence>
<keyword evidence="1" id="KW-1185">Reference proteome</keyword>
<dbReference type="PANTHER" id="PTHR11439:SF483">
    <property type="entry name" value="PEPTIDE SYNTHASE GLIP-LIKE, PUTATIVE (AFU_ORTHOLOGUE AFUA_3G12920)-RELATED"/>
    <property type="match status" value="1"/>
</dbReference>
<organism evidence="1 2">
    <name type="scientific">Juglans regia</name>
    <name type="common">English walnut</name>
    <dbReference type="NCBI Taxonomy" id="51240"/>
    <lineage>
        <taxon>Eukaryota</taxon>
        <taxon>Viridiplantae</taxon>
        <taxon>Streptophyta</taxon>
        <taxon>Embryophyta</taxon>
        <taxon>Tracheophyta</taxon>
        <taxon>Spermatophyta</taxon>
        <taxon>Magnoliopsida</taxon>
        <taxon>eudicotyledons</taxon>
        <taxon>Gunneridae</taxon>
        <taxon>Pentapetalae</taxon>
        <taxon>rosids</taxon>
        <taxon>fabids</taxon>
        <taxon>Fagales</taxon>
        <taxon>Juglandaceae</taxon>
        <taxon>Juglans</taxon>
    </lineage>
</organism>
<dbReference type="OrthoDB" id="1645289at2759"/>
<dbReference type="CDD" id="cd09272">
    <property type="entry name" value="RNase_HI_RT_Ty1"/>
    <property type="match status" value="1"/>
</dbReference>
<dbReference type="InParanoid" id="A0A6P9DYK8"/>
<name>A0A6P9DYK8_JUGRE</name>
<gene>
    <name evidence="2" type="primary">LOC118344196</name>
</gene>
<evidence type="ECO:0000313" key="2">
    <source>
        <dbReference type="RefSeq" id="XP_035540191.1"/>
    </source>
</evidence>
<reference evidence="2" key="1">
    <citation type="submission" date="2025-08" db="UniProtKB">
        <authorList>
            <consortium name="RefSeq"/>
        </authorList>
    </citation>
    <scope>IDENTIFICATION</scope>
    <source>
        <tissue evidence="2">Leaves</tissue>
    </source>
</reference>
<accession>A0A6P9DYK8</accession>
<dbReference type="RefSeq" id="XP_035540191.1">
    <property type="nucleotide sequence ID" value="XM_035684298.1"/>
</dbReference>
<dbReference type="AlphaFoldDB" id="A0A6P9DYK8"/>
<dbReference type="PANTHER" id="PTHR11439">
    <property type="entry name" value="GAG-POL-RELATED RETROTRANSPOSON"/>
    <property type="match status" value="1"/>
</dbReference>
<dbReference type="GeneID" id="118344196"/>
<protein>
    <submittedName>
        <fullName evidence="2">Secreted RxLR effector protein 161-like</fullName>
    </submittedName>
</protein>
<sequence>MARVPYTNAVGSLMYAMMCTRPDICYAVGLVSRFQSNPGLAHWKAVKRIMRYLKRTADYVLCYQGSDLQLRGYSDADWGNDLDERKSTTGYVFLLNQGAITWSSKKQPCIALSTMEAEYIACSAAVQEAVWLRRFLKHLDIGTDTSDPVTIFCDSMAALAYAKDSNRMVADPLTKPIARDVFKARVRNLRLRRL</sequence>
<dbReference type="KEGG" id="jre:118344196"/>
<proteinExistence type="predicted"/>
<dbReference type="Proteomes" id="UP000235220">
    <property type="component" value="Chromosome 13"/>
</dbReference>